<gene>
    <name evidence="8" type="ORF">ATH50_2132</name>
    <name evidence="7" type="ORF">DU502_06725</name>
</gene>
<dbReference type="GeneID" id="38470965"/>
<evidence type="ECO:0000313" key="10">
    <source>
        <dbReference type="Proteomes" id="UP000282007"/>
    </source>
</evidence>
<keyword evidence="4 5" id="KW-0472">Membrane</keyword>
<keyword evidence="2 5" id="KW-0812">Transmembrane</keyword>
<feature type="transmembrane region" description="Helical" evidence="5">
    <location>
        <begin position="208"/>
        <end position="227"/>
    </location>
</feature>
<comment type="subcellular location">
    <subcellularLocation>
        <location evidence="1">Membrane</location>
        <topology evidence="1">Multi-pass membrane protein</topology>
    </subcellularLocation>
</comment>
<reference evidence="8" key="3">
    <citation type="submission" date="2018-10" db="EMBL/GenBank/DDBJ databases">
        <authorList>
            <person name="Whitman W."/>
            <person name="Huntemann M."/>
            <person name="Clum A."/>
            <person name="Pillay M."/>
            <person name="Palaniappan K."/>
            <person name="Varghese N."/>
            <person name="Mikhailova N."/>
            <person name="Stamatis D."/>
            <person name="Reddy T."/>
            <person name="Daum C."/>
            <person name="Shapiro N."/>
            <person name="Ivanova N."/>
            <person name="Kyrpides N."/>
            <person name="Woyke T."/>
        </authorList>
    </citation>
    <scope>NUCLEOTIDE SEQUENCE</scope>
    <source>
        <strain evidence="8">CGMCC 1.10124</strain>
    </source>
</reference>
<evidence type="ECO:0000256" key="5">
    <source>
        <dbReference type="SAM" id="Phobius"/>
    </source>
</evidence>
<feature type="transmembrane region" description="Helical" evidence="5">
    <location>
        <begin position="142"/>
        <end position="160"/>
    </location>
</feature>
<name>A0A3M0CWT7_9EURY</name>
<proteinExistence type="predicted"/>
<evidence type="ECO:0000313" key="9">
    <source>
        <dbReference type="Proteomes" id="UP000277326"/>
    </source>
</evidence>
<dbReference type="InterPro" id="IPR004481">
    <property type="entry name" value="K/Na/Ca-exchanger"/>
</dbReference>
<dbReference type="GO" id="GO:0005886">
    <property type="term" value="C:plasma membrane"/>
    <property type="evidence" value="ECO:0007669"/>
    <property type="project" value="TreeGrafter"/>
</dbReference>
<feature type="transmembrane region" description="Helical" evidence="5">
    <location>
        <begin position="94"/>
        <end position="113"/>
    </location>
</feature>
<dbReference type="Pfam" id="PF01699">
    <property type="entry name" value="Na_Ca_ex"/>
    <property type="match status" value="2"/>
</dbReference>
<keyword evidence="10" id="KW-1185">Reference proteome</keyword>
<dbReference type="Gene3D" id="1.20.1420.30">
    <property type="entry name" value="NCX, central ion-binding region"/>
    <property type="match status" value="1"/>
</dbReference>
<dbReference type="GO" id="GO:0006874">
    <property type="term" value="P:intracellular calcium ion homeostasis"/>
    <property type="evidence" value="ECO:0007669"/>
    <property type="project" value="TreeGrafter"/>
</dbReference>
<dbReference type="Proteomes" id="UP000277326">
    <property type="component" value="Unassembled WGS sequence"/>
</dbReference>
<feature type="domain" description="Sodium/calcium exchanger membrane region" evidence="6">
    <location>
        <begin position="15"/>
        <end position="159"/>
    </location>
</feature>
<dbReference type="InterPro" id="IPR004837">
    <property type="entry name" value="NaCa_Exmemb"/>
</dbReference>
<dbReference type="InterPro" id="IPR044880">
    <property type="entry name" value="NCX_ion-bd_dom_sf"/>
</dbReference>
<sequence length="329" mass="34369">MSVSGALLTQVSVGAVALYTLVTAASRAIDRLLALAEYYDIDEVLVGMTVLALGTSLPELSAHLVASLGILSGVLDYQVASAVVIGGNTGSSTVQQFLLVGVLLIACGSLPLTRTFVRRSYLPMLGALLATLLVAWDGSISRLDGSVLLALYLIYVLVSVSNREPTGTIRERPSERPRRDALVATGLLVLVLLAASLVLSVVGTVVDMLALGGSTVGVVTIGVAAALPELTTVMDAVRRRAPNVALGTLVGSNIVNPLVGIGLGGVVSTYYVPPVVVLWDLPFKLGVGGVLLGWVRFRRTGRLTRTEGGYLLGLYFVFISGRLLLFPGQ</sequence>
<dbReference type="AlphaFoldDB" id="A0A3M0CWT7"/>
<feature type="transmembrane region" description="Helical" evidence="5">
    <location>
        <begin position="181"/>
        <end position="202"/>
    </location>
</feature>
<dbReference type="OrthoDB" id="142185at2157"/>
<feature type="domain" description="Sodium/calcium exchanger membrane region" evidence="6">
    <location>
        <begin position="182"/>
        <end position="320"/>
    </location>
</feature>
<accession>A0A3M0CWT7</accession>
<reference evidence="7 10" key="2">
    <citation type="submission" date="2018-07" db="EMBL/GenBank/DDBJ databases">
        <title>Genome sequences of Haloplanus aerogenes JCM 16430T.</title>
        <authorList>
            <person name="Kim Y.B."/>
            <person name="Roh S.W."/>
        </authorList>
    </citation>
    <scope>NUCLEOTIDE SEQUENCE [LARGE SCALE GENOMIC DNA]</scope>
    <source>
        <strain evidence="7 10">JCM 16430</strain>
    </source>
</reference>
<dbReference type="RefSeq" id="WP_121920755.1">
    <property type="nucleotide sequence ID" value="NZ_CP034145.1"/>
</dbReference>
<protein>
    <submittedName>
        <fullName evidence="8">Cation:H+ antiporter</fullName>
    </submittedName>
    <submittedName>
        <fullName evidence="7">Sodium:calcium antiporter</fullName>
    </submittedName>
</protein>
<feature type="transmembrane region" description="Helical" evidence="5">
    <location>
        <begin position="277"/>
        <end position="297"/>
    </location>
</feature>
<evidence type="ECO:0000256" key="1">
    <source>
        <dbReference type="ARBA" id="ARBA00004141"/>
    </source>
</evidence>
<keyword evidence="3 5" id="KW-1133">Transmembrane helix</keyword>
<dbReference type="PANTHER" id="PTHR10846:SF8">
    <property type="entry name" value="INNER MEMBRANE PROTEIN YRBG"/>
    <property type="match status" value="1"/>
</dbReference>
<feature type="transmembrane region" description="Helical" evidence="5">
    <location>
        <begin position="309"/>
        <end position="326"/>
    </location>
</feature>
<feature type="transmembrane region" description="Helical" evidence="5">
    <location>
        <begin position="248"/>
        <end position="271"/>
    </location>
</feature>
<dbReference type="GO" id="GO:0008273">
    <property type="term" value="F:calcium, potassium:sodium antiporter activity"/>
    <property type="evidence" value="ECO:0007669"/>
    <property type="project" value="TreeGrafter"/>
</dbReference>
<dbReference type="KEGG" id="haer:DU502_06725"/>
<evidence type="ECO:0000256" key="3">
    <source>
        <dbReference type="ARBA" id="ARBA00022989"/>
    </source>
</evidence>
<dbReference type="PANTHER" id="PTHR10846">
    <property type="entry name" value="SODIUM/POTASSIUM/CALCIUM EXCHANGER"/>
    <property type="match status" value="1"/>
</dbReference>
<dbReference type="GO" id="GO:0005262">
    <property type="term" value="F:calcium channel activity"/>
    <property type="evidence" value="ECO:0007669"/>
    <property type="project" value="TreeGrafter"/>
</dbReference>
<evidence type="ECO:0000313" key="7">
    <source>
        <dbReference type="EMBL" id="AZH25087.1"/>
    </source>
</evidence>
<evidence type="ECO:0000259" key="6">
    <source>
        <dbReference type="Pfam" id="PF01699"/>
    </source>
</evidence>
<evidence type="ECO:0000256" key="2">
    <source>
        <dbReference type="ARBA" id="ARBA00022692"/>
    </source>
</evidence>
<dbReference type="EMBL" id="REFS01000004">
    <property type="protein sequence ID" value="RMB13692.1"/>
    <property type="molecule type" value="Genomic_DNA"/>
</dbReference>
<evidence type="ECO:0000313" key="8">
    <source>
        <dbReference type="EMBL" id="RMB13692.1"/>
    </source>
</evidence>
<organism evidence="8 9">
    <name type="scientific">Haloplanus aerogenes</name>
    <dbReference type="NCBI Taxonomy" id="660522"/>
    <lineage>
        <taxon>Archaea</taxon>
        <taxon>Methanobacteriati</taxon>
        <taxon>Methanobacteriota</taxon>
        <taxon>Stenosarchaea group</taxon>
        <taxon>Halobacteria</taxon>
        <taxon>Halobacteriales</taxon>
        <taxon>Haloferacaceae</taxon>
        <taxon>Haloplanus</taxon>
    </lineage>
</organism>
<dbReference type="EMBL" id="CP034145">
    <property type="protein sequence ID" value="AZH25087.1"/>
    <property type="molecule type" value="Genomic_DNA"/>
</dbReference>
<evidence type="ECO:0000256" key="4">
    <source>
        <dbReference type="ARBA" id="ARBA00023136"/>
    </source>
</evidence>
<dbReference type="Proteomes" id="UP000282007">
    <property type="component" value="Chromosome"/>
</dbReference>
<reference evidence="8 9" key="1">
    <citation type="journal article" date="2015" name="Stand. Genomic Sci.">
        <title>Genomic Encyclopedia of Bacterial and Archaeal Type Strains, Phase III: the genomes of soil and plant-associated and newly described type strains.</title>
        <authorList>
            <person name="Whitman W.B."/>
            <person name="Woyke T."/>
            <person name="Klenk H.P."/>
            <person name="Zhou Y."/>
            <person name="Lilburn T.G."/>
            <person name="Beck B.J."/>
            <person name="De Vos P."/>
            <person name="Vandamme P."/>
            <person name="Eisen J.A."/>
            <person name="Garrity G."/>
            <person name="Hugenholtz P."/>
            <person name="Kyrpides N.C."/>
        </authorList>
    </citation>
    <scope>NUCLEOTIDE SEQUENCE [LARGE SCALE GENOMIC DNA]</scope>
    <source>
        <strain evidence="8 9">CGMCC 1.10124</strain>
    </source>
</reference>